<feature type="compositionally biased region" description="Basic and acidic residues" evidence="1">
    <location>
        <begin position="86"/>
        <end position="96"/>
    </location>
</feature>
<dbReference type="AlphaFoldDB" id="A0AAE0W9G8"/>
<name>A0AAE0W9G8_9BIVA</name>
<evidence type="ECO:0000313" key="3">
    <source>
        <dbReference type="Proteomes" id="UP001195483"/>
    </source>
</evidence>
<evidence type="ECO:0000313" key="2">
    <source>
        <dbReference type="EMBL" id="KAK3607033.1"/>
    </source>
</evidence>
<accession>A0AAE0W9G8</accession>
<keyword evidence="3" id="KW-1185">Reference proteome</keyword>
<reference evidence="2" key="3">
    <citation type="submission" date="2023-05" db="EMBL/GenBank/DDBJ databases">
        <authorList>
            <person name="Smith C.H."/>
        </authorList>
    </citation>
    <scope>NUCLEOTIDE SEQUENCE</scope>
    <source>
        <strain evidence="2">CHS0354</strain>
        <tissue evidence="2">Mantle</tissue>
    </source>
</reference>
<feature type="region of interest" description="Disordered" evidence="1">
    <location>
        <begin position="81"/>
        <end position="119"/>
    </location>
</feature>
<dbReference type="InterPro" id="IPR029071">
    <property type="entry name" value="Ubiquitin-like_domsf"/>
</dbReference>
<protein>
    <submittedName>
        <fullName evidence="2">Uncharacterized protein</fullName>
    </submittedName>
</protein>
<dbReference type="EMBL" id="JAEAOA010001244">
    <property type="protein sequence ID" value="KAK3607033.1"/>
    <property type="molecule type" value="Genomic_DNA"/>
</dbReference>
<dbReference type="SUPFAM" id="SSF54236">
    <property type="entry name" value="Ubiquitin-like"/>
    <property type="match status" value="1"/>
</dbReference>
<organism evidence="2 3">
    <name type="scientific">Potamilus streckersoni</name>
    <dbReference type="NCBI Taxonomy" id="2493646"/>
    <lineage>
        <taxon>Eukaryota</taxon>
        <taxon>Metazoa</taxon>
        <taxon>Spiralia</taxon>
        <taxon>Lophotrochozoa</taxon>
        <taxon>Mollusca</taxon>
        <taxon>Bivalvia</taxon>
        <taxon>Autobranchia</taxon>
        <taxon>Heteroconchia</taxon>
        <taxon>Palaeoheterodonta</taxon>
        <taxon>Unionida</taxon>
        <taxon>Unionoidea</taxon>
        <taxon>Unionidae</taxon>
        <taxon>Ambleminae</taxon>
        <taxon>Lampsilini</taxon>
        <taxon>Potamilus</taxon>
    </lineage>
</organism>
<sequence length="119" mass="13720">MERKASYLAGRLSSLMPGSCKMTKPFRTYEQSTIHAFLLLRCPVQIVVKTDRRKTINLHLEEDDTIKHVKTRIHAKSPNCTQVKTDLSKHLKDTQRPAKTHKDRAKTDKDILADNSETY</sequence>
<evidence type="ECO:0000256" key="1">
    <source>
        <dbReference type="SAM" id="MobiDB-lite"/>
    </source>
</evidence>
<proteinExistence type="predicted"/>
<gene>
    <name evidence="2" type="ORF">CHS0354_020463</name>
</gene>
<comment type="caution">
    <text evidence="2">The sequence shown here is derived from an EMBL/GenBank/DDBJ whole genome shotgun (WGS) entry which is preliminary data.</text>
</comment>
<reference evidence="2" key="2">
    <citation type="journal article" date="2021" name="Genome Biol. Evol.">
        <title>Developing a high-quality reference genome for a parasitic bivalve with doubly uniparental inheritance (Bivalvia: Unionida).</title>
        <authorList>
            <person name="Smith C.H."/>
        </authorList>
    </citation>
    <scope>NUCLEOTIDE SEQUENCE</scope>
    <source>
        <strain evidence="2">CHS0354</strain>
        <tissue evidence="2">Mantle</tissue>
    </source>
</reference>
<dbReference type="Proteomes" id="UP001195483">
    <property type="component" value="Unassembled WGS sequence"/>
</dbReference>
<reference evidence="2" key="1">
    <citation type="journal article" date="2021" name="Genome Biol. Evol.">
        <title>A High-Quality Reference Genome for a Parasitic Bivalve with Doubly Uniparental Inheritance (Bivalvia: Unionida).</title>
        <authorList>
            <person name="Smith C.H."/>
        </authorList>
    </citation>
    <scope>NUCLEOTIDE SEQUENCE</scope>
    <source>
        <strain evidence="2">CHS0354</strain>
    </source>
</reference>
<dbReference type="Gene3D" id="3.10.20.90">
    <property type="entry name" value="Phosphatidylinositol 3-kinase Catalytic Subunit, Chain A, domain 1"/>
    <property type="match status" value="1"/>
</dbReference>